<comment type="caution">
    <text evidence="1">The sequence shown here is derived from an EMBL/GenBank/DDBJ whole genome shotgun (WGS) entry which is preliminary data.</text>
</comment>
<dbReference type="EMBL" id="SZYD01000007">
    <property type="protein sequence ID" value="KAD5802682.1"/>
    <property type="molecule type" value="Genomic_DNA"/>
</dbReference>
<dbReference type="Proteomes" id="UP000326396">
    <property type="component" value="Linkage Group LG15"/>
</dbReference>
<dbReference type="AlphaFoldDB" id="A0A5N6P0P1"/>
<evidence type="ECO:0000313" key="1">
    <source>
        <dbReference type="EMBL" id="KAD5802682.1"/>
    </source>
</evidence>
<protein>
    <submittedName>
        <fullName evidence="1">Uncharacterized protein</fullName>
    </submittedName>
</protein>
<name>A0A5N6P0P1_9ASTR</name>
<sequence>MTGLGCHGDYDECRYDASMKCMMIMMNGDMMLVYHNASAGQINGYGALCRHKPIVTLGSTGCMMIRKCLADEQAHVPLKDTEVNEKLN</sequence>
<accession>A0A5N6P0P1</accession>
<evidence type="ECO:0000313" key="2">
    <source>
        <dbReference type="Proteomes" id="UP000326396"/>
    </source>
</evidence>
<keyword evidence="2" id="KW-1185">Reference proteome</keyword>
<proteinExistence type="predicted"/>
<reference evidence="1 2" key="1">
    <citation type="submission" date="2019-05" db="EMBL/GenBank/DDBJ databases">
        <title>Mikania micrantha, genome provides insights into the molecular mechanism of rapid growth.</title>
        <authorList>
            <person name="Liu B."/>
        </authorList>
    </citation>
    <scope>NUCLEOTIDE SEQUENCE [LARGE SCALE GENOMIC DNA]</scope>
    <source>
        <strain evidence="1">NLD-2019</strain>
        <tissue evidence="1">Leaf</tissue>
    </source>
</reference>
<gene>
    <name evidence="1" type="ORF">E3N88_14042</name>
</gene>
<organism evidence="1 2">
    <name type="scientific">Mikania micrantha</name>
    <name type="common">bitter vine</name>
    <dbReference type="NCBI Taxonomy" id="192012"/>
    <lineage>
        <taxon>Eukaryota</taxon>
        <taxon>Viridiplantae</taxon>
        <taxon>Streptophyta</taxon>
        <taxon>Embryophyta</taxon>
        <taxon>Tracheophyta</taxon>
        <taxon>Spermatophyta</taxon>
        <taxon>Magnoliopsida</taxon>
        <taxon>eudicotyledons</taxon>
        <taxon>Gunneridae</taxon>
        <taxon>Pentapetalae</taxon>
        <taxon>asterids</taxon>
        <taxon>campanulids</taxon>
        <taxon>Asterales</taxon>
        <taxon>Asteraceae</taxon>
        <taxon>Asteroideae</taxon>
        <taxon>Heliantheae alliance</taxon>
        <taxon>Eupatorieae</taxon>
        <taxon>Mikania</taxon>
    </lineage>
</organism>